<comment type="subcellular location">
    <subcellularLocation>
        <location evidence="1">Membrane</location>
        <topology evidence="1">Multi-pass membrane protein</topology>
    </subcellularLocation>
</comment>
<sequence>MFPIDYLFIVYCIYLPFLISLYIIEMIVIIKPGSKLRGSFYTLFIACGVADLSHVASTFQDYRIAKFPLVNSGYAYSSPDFFTNMRNVYVFVCPVVQDLLNCAIALNRLTCVIKPIMWKRLNRVIIPFIYCFAFLL</sequence>
<dbReference type="AlphaFoldDB" id="A0AAV5VUJ0"/>
<evidence type="ECO:0000256" key="6">
    <source>
        <dbReference type="RuleBase" id="RU280813"/>
    </source>
</evidence>
<comment type="caution">
    <text evidence="6">Lacks conserved residue(s) required for the propagation of feature annotation.</text>
</comment>
<keyword evidence="8" id="KW-1185">Reference proteome</keyword>
<feature type="transmembrane region" description="Helical" evidence="6">
    <location>
        <begin position="6"/>
        <end position="28"/>
    </location>
</feature>
<protein>
    <recommendedName>
        <fullName evidence="6">Serpentine receptor class gamma</fullName>
    </recommendedName>
</protein>
<evidence type="ECO:0000256" key="4">
    <source>
        <dbReference type="ARBA" id="ARBA00022989"/>
    </source>
</evidence>
<evidence type="ECO:0000256" key="5">
    <source>
        <dbReference type="ARBA" id="ARBA00023136"/>
    </source>
</evidence>
<dbReference type="GO" id="GO:0004888">
    <property type="term" value="F:transmembrane signaling receptor activity"/>
    <property type="evidence" value="ECO:0007669"/>
    <property type="project" value="InterPro"/>
</dbReference>
<keyword evidence="3 6" id="KW-0812">Transmembrane</keyword>
<dbReference type="EMBL" id="BTSY01000004">
    <property type="protein sequence ID" value="GMT23347.1"/>
    <property type="molecule type" value="Genomic_DNA"/>
</dbReference>
<evidence type="ECO:0000313" key="8">
    <source>
        <dbReference type="Proteomes" id="UP001432322"/>
    </source>
</evidence>
<dbReference type="Pfam" id="PF02118">
    <property type="entry name" value="Srg"/>
    <property type="match status" value="1"/>
</dbReference>
<keyword evidence="5 6" id="KW-0472">Membrane</keyword>
<dbReference type="InterPro" id="IPR000609">
    <property type="entry name" value="7TM_GPCR_serpentine_rcpt_Srg"/>
</dbReference>
<name>A0AAV5VUJ0_9BILA</name>
<feature type="transmembrane region" description="Helical" evidence="6">
    <location>
        <begin position="40"/>
        <end position="59"/>
    </location>
</feature>
<dbReference type="GO" id="GO:0016020">
    <property type="term" value="C:membrane"/>
    <property type="evidence" value="ECO:0007669"/>
    <property type="project" value="UniProtKB-SubCell"/>
</dbReference>
<feature type="non-terminal residue" evidence="7">
    <location>
        <position position="136"/>
    </location>
</feature>
<evidence type="ECO:0000256" key="2">
    <source>
        <dbReference type="ARBA" id="ARBA00005692"/>
    </source>
</evidence>
<dbReference type="GO" id="GO:0007606">
    <property type="term" value="P:sensory perception of chemical stimulus"/>
    <property type="evidence" value="ECO:0007669"/>
    <property type="project" value="UniProtKB-UniRule"/>
</dbReference>
<dbReference type="Proteomes" id="UP001432322">
    <property type="component" value="Unassembled WGS sequence"/>
</dbReference>
<keyword evidence="4 6" id="KW-1133">Transmembrane helix</keyword>
<comment type="similarity">
    <text evidence="2 6">Belongs to the nematode receptor-like protein srg family.</text>
</comment>
<evidence type="ECO:0000313" key="7">
    <source>
        <dbReference type="EMBL" id="GMT23347.1"/>
    </source>
</evidence>
<gene>
    <name evidence="7" type="ORF">PFISCL1PPCAC_14644</name>
</gene>
<organism evidence="7 8">
    <name type="scientific">Pristionchus fissidentatus</name>
    <dbReference type="NCBI Taxonomy" id="1538716"/>
    <lineage>
        <taxon>Eukaryota</taxon>
        <taxon>Metazoa</taxon>
        <taxon>Ecdysozoa</taxon>
        <taxon>Nematoda</taxon>
        <taxon>Chromadorea</taxon>
        <taxon>Rhabditida</taxon>
        <taxon>Rhabditina</taxon>
        <taxon>Diplogasteromorpha</taxon>
        <taxon>Diplogasteroidea</taxon>
        <taxon>Neodiplogasteridae</taxon>
        <taxon>Pristionchus</taxon>
    </lineage>
</organism>
<dbReference type="PANTHER" id="PTHR31627">
    <property type="entry name" value="SERPENTINE RECEPTOR CLASS GAMMA-RELATED"/>
    <property type="match status" value="1"/>
</dbReference>
<evidence type="ECO:0000256" key="1">
    <source>
        <dbReference type="ARBA" id="ARBA00004141"/>
    </source>
</evidence>
<evidence type="ECO:0000256" key="3">
    <source>
        <dbReference type="ARBA" id="ARBA00022692"/>
    </source>
</evidence>
<reference evidence="7" key="1">
    <citation type="submission" date="2023-10" db="EMBL/GenBank/DDBJ databases">
        <title>Genome assembly of Pristionchus species.</title>
        <authorList>
            <person name="Yoshida K."/>
            <person name="Sommer R.J."/>
        </authorList>
    </citation>
    <scope>NUCLEOTIDE SEQUENCE</scope>
    <source>
        <strain evidence="7">RS5133</strain>
    </source>
</reference>
<comment type="caution">
    <text evidence="7">The sequence shown here is derived from an EMBL/GenBank/DDBJ whole genome shotgun (WGS) entry which is preliminary data.</text>
</comment>
<dbReference type="InterPro" id="IPR051119">
    <property type="entry name" value="Nematode_SR-like"/>
</dbReference>
<dbReference type="PANTHER" id="PTHR31627:SF42">
    <property type="entry name" value="G_PROTEIN_RECEP_F1_2 DOMAIN-CONTAINING PROTEIN-RELATED"/>
    <property type="match status" value="1"/>
</dbReference>
<proteinExistence type="inferred from homology"/>
<accession>A0AAV5VUJ0</accession>